<evidence type="ECO:0000256" key="1">
    <source>
        <dbReference type="SAM" id="MobiDB-lite"/>
    </source>
</evidence>
<name>A2FBB9_TRIV3</name>
<feature type="transmembrane region" description="Helical" evidence="2">
    <location>
        <begin position="91"/>
        <end position="111"/>
    </location>
</feature>
<keyword evidence="2" id="KW-1133">Transmembrane helix</keyword>
<keyword evidence="2" id="KW-0812">Transmembrane</keyword>
<dbReference type="Proteomes" id="UP000001542">
    <property type="component" value="Unassembled WGS sequence"/>
</dbReference>
<evidence type="ECO:0000313" key="4">
    <source>
        <dbReference type="Proteomes" id="UP000001542"/>
    </source>
</evidence>
<feature type="compositionally biased region" description="Basic and acidic residues" evidence="1">
    <location>
        <begin position="193"/>
        <end position="208"/>
    </location>
</feature>
<dbReference type="VEuPathDB" id="TrichDB:TVAG_157840"/>
<evidence type="ECO:0000313" key="3">
    <source>
        <dbReference type="EMBL" id="EAX97799.1"/>
    </source>
</evidence>
<reference evidence="3" key="2">
    <citation type="journal article" date="2007" name="Science">
        <title>Draft genome sequence of the sexually transmitted pathogen Trichomonas vaginalis.</title>
        <authorList>
            <person name="Carlton J.M."/>
            <person name="Hirt R.P."/>
            <person name="Silva J.C."/>
            <person name="Delcher A.L."/>
            <person name="Schatz M."/>
            <person name="Zhao Q."/>
            <person name="Wortman J.R."/>
            <person name="Bidwell S.L."/>
            <person name="Alsmark U.C.M."/>
            <person name="Besteiro S."/>
            <person name="Sicheritz-Ponten T."/>
            <person name="Noel C.J."/>
            <person name="Dacks J.B."/>
            <person name="Foster P.G."/>
            <person name="Simillion C."/>
            <person name="Van de Peer Y."/>
            <person name="Miranda-Saavedra D."/>
            <person name="Barton G.J."/>
            <person name="Westrop G.D."/>
            <person name="Mueller S."/>
            <person name="Dessi D."/>
            <person name="Fiori P.L."/>
            <person name="Ren Q."/>
            <person name="Paulsen I."/>
            <person name="Zhang H."/>
            <person name="Bastida-Corcuera F.D."/>
            <person name="Simoes-Barbosa A."/>
            <person name="Brown M.T."/>
            <person name="Hayes R.D."/>
            <person name="Mukherjee M."/>
            <person name="Okumura C.Y."/>
            <person name="Schneider R."/>
            <person name="Smith A.J."/>
            <person name="Vanacova S."/>
            <person name="Villalvazo M."/>
            <person name="Haas B.J."/>
            <person name="Pertea M."/>
            <person name="Feldblyum T.V."/>
            <person name="Utterback T.R."/>
            <person name="Shu C.L."/>
            <person name="Osoegawa K."/>
            <person name="de Jong P.J."/>
            <person name="Hrdy I."/>
            <person name="Horvathova L."/>
            <person name="Zubacova Z."/>
            <person name="Dolezal P."/>
            <person name="Malik S.B."/>
            <person name="Logsdon J.M. Jr."/>
            <person name="Henze K."/>
            <person name="Gupta A."/>
            <person name="Wang C.C."/>
            <person name="Dunne R.L."/>
            <person name="Upcroft J.A."/>
            <person name="Upcroft P."/>
            <person name="White O."/>
            <person name="Salzberg S.L."/>
            <person name="Tang P."/>
            <person name="Chiu C.-H."/>
            <person name="Lee Y.-S."/>
            <person name="Embley T.M."/>
            <person name="Coombs G.H."/>
            <person name="Mottram J.C."/>
            <person name="Tachezy J."/>
            <person name="Fraser-Liggett C.M."/>
            <person name="Johnson P.J."/>
        </authorList>
    </citation>
    <scope>NUCLEOTIDE SEQUENCE [LARGE SCALE GENOMIC DNA]</scope>
    <source>
        <strain evidence="3">G3</strain>
    </source>
</reference>
<sequence>MERSFAELQKSGIPGTVLFWMRILLVVIPAAYIIFLIYWMAITGNKIWLKAVGGQILTTCFFTFLLSIVSIAMLFLVWFNKLQNLDKQLRYQIFVALNVFTLFLSCILLALSTYGQASQATSDISDYIVRNPNATIVTSFLSKHPTSSSQTSYILQRTSNAYSVNAVFFAIWLIALIVACACNTMIENAENQEKKAKDEQNLLEKNEADNNNNDNNANNKPQKPAPK</sequence>
<organism evidence="3 4">
    <name type="scientific">Trichomonas vaginalis (strain ATCC PRA-98 / G3)</name>
    <dbReference type="NCBI Taxonomy" id="412133"/>
    <lineage>
        <taxon>Eukaryota</taxon>
        <taxon>Metamonada</taxon>
        <taxon>Parabasalia</taxon>
        <taxon>Trichomonadida</taxon>
        <taxon>Trichomonadidae</taxon>
        <taxon>Trichomonas</taxon>
    </lineage>
</organism>
<dbReference type="AlphaFoldDB" id="A2FBB9"/>
<reference evidence="3" key="1">
    <citation type="submission" date="2006-10" db="EMBL/GenBank/DDBJ databases">
        <authorList>
            <person name="Amadeo P."/>
            <person name="Zhao Q."/>
            <person name="Wortman J."/>
            <person name="Fraser-Liggett C."/>
            <person name="Carlton J."/>
        </authorList>
    </citation>
    <scope>NUCLEOTIDE SEQUENCE</scope>
    <source>
        <strain evidence="3">G3</strain>
    </source>
</reference>
<keyword evidence="2" id="KW-0472">Membrane</keyword>
<dbReference type="EMBL" id="DS113700">
    <property type="protein sequence ID" value="EAX97799.1"/>
    <property type="molecule type" value="Genomic_DNA"/>
</dbReference>
<feature type="region of interest" description="Disordered" evidence="1">
    <location>
        <begin position="193"/>
        <end position="227"/>
    </location>
</feature>
<feature type="transmembrane region" description="Helical" evidence="2">
    <location>
        <begin position="20"/>
        <end position="42"/>
    </location>
</feature>
<dbReference type="KEGG" id="tva:4755587"/>
<proteinExistence type="predicted"/>
<feature type="transmembrane region" description="Helical" evidence="2">
    <location>
        <begin position="166"/>
        <end position="186"/>
    </location>
</feature>
<evidence type="ECO:0000256" key="2">
    <source>
        <dbReference type="SAM" id="Phobius"/>
    </source>
</evidence>
<gene>
    <name evidence="3" type="ORF">TVAG_157840</name>
</gene>
<protein>
    <submittedName>
        <fullName evidence="3">Uncharacterized protein</fullName>
    </submittedName>
</protein>
<dbReference type="InParanoid" id="A2FBB9"/>
<feature type="transmembrane region" description="Helical" evidence="2">
    <location>
        <begin position="54"/>
        <end position="79"/>
    </location>
</feature>
<accession>A2FBB9</accession>
<dbReference type="VEuPathDB" id="TrichDB:TVAGG3_0232230"/>
<keyword evidence="4" id="KW-1185">Reference proteome</keyword>
<dbReference type="RefSeq" id="XP_001310729.1">
    <property type="nucleotide sequence ID" value="XM_001310728.1"/>
</dbReference>
<feature type="compositionally biased region" description="Low complexity" evidence="1">
    <location>
        <begin position="209"/>
        <end position="220"/>
    </location>
</feature>